<keyword evidence="2" id="KW-1185">Reference proteome</keyword>
<protein>
    <submittedName>
        <fullName evidence="1">Uncharacterized protein</fullName>
    </submittedName>
</protein>
<dbReference type="RefSeq" id="WP_147336987.1">
    <property type="nucleotide sequence ID" value="NZ_JACRSZ010000001.1"/>
</dbReference>
<name>A0ABR7N6H7_9FIRM</name>
<accession>A0ABR7N6H7</accession>
<reference evidence="1 2" key="1">
    <citation type="submission" date="2020-08" db="EMBL/GenBank/DDBJ databases">
        <title>Genome public.</title>
        <authorList>
            <person name="Liu C."/>
            <person name="Sun Q."/>
        </authorList>
    </citation>
    <scope>NUCLEOTIDE SEQUENCE [LARGE SCALE GENOMIC DNA]</scope>
    <source>
        <strain evidence="1 2">NSJ-46</strain>
    </source>
</reference>
<evidence type="ECO:0000313" key="2">
    <source>
        <dbReference type="Proteomes" id="UP000657421"/>
    </source>
</evidence>
<sequence>MKFDKFPPALFINFNAGHFRAANPWIFHIILQEGYWKIDSNIMWGVWTSFFDDKMTMTDVYTMFFRTSMNVPRIMGYLLAYLYQSVIIYGKKITKQDIENASEKYYEDNIDAFFRSSTYCLLSIEEKRNIAQLKKVRDAIVDQAKEIKRQIDRKVVPKNSSI</sequence>
<dbReference type="EMBL" id="JACRSZ010000001">
    <property type="protein sequence ID" value="MBC8572002.1"/>
    <property type="molecule type" value="Genomic_DNA"/>
</dbReference>
<proteinExistence type="predicted"/>
<comment type="caution">
    <text evidence="1">The sequence shown here is derived from an EMBL/GenBank/DDBJ whole genome shotgun (WGS) entry which is preliminary data.</text>
</comment>
<organism evidence="1 2">
    <name type="scientific">Jingyaoa shaoxingensis</name>
    <dbReference type="NCBI Taxonomy" id="2763671"/>
    <lineage>
        <taxon>Bacteria</taxon>
        <taxon>Bacillati</taxon>
        <taxon>Bacillota</taxon>
        <taxon>Clostridia</taxon>
        <taxon>Lachnospirales</taxon>
        <taxon>Lachnospiraceae</taxon>
        <taxon>Jingyaoa</taxon>
    </lineage>
</organism>
<gene>
    <name evidence="1" type="ORF">H8716_02700</name>
</gene>
<dbReference type="Proteomes" id="UP000657421">
    <property type="component" value="Unassembled WGS sequence"/>
</dbReference>
<evidence type="ECO:0000313" key="1">
    <source>
        <dbReference type="EMBL" id="MBC8572002.1"/>
    </source>
</evidence>